<dbReference type="AlphaFoldDB" id="A0A9J6FUZ9"/>
<dbReference type="EMBL" id="JABSTR010000003">
    <property type="protein sequence ID" value="KAH9365916.1"/>
    <property type="molecule type" value="Genomic_DNA"/>
</dbReference>
<organism evidence="1 2">
    <name type="scientific">Haemaphysalis longicornis</name>
    <name type="common">Bush tick</name>
    <dbReference type="NCBI Taxonomy" id="44386"/>
    <lineage>
        <taxon>Eukaryota</taxon>
        <taxon>Metazoa</taxon>
        <taxon>Ecdysozoa</taxon>
        <taxon>Arthropoda</taxon>
        <taxon>Chelicerata</taxon>
        <taxon>Arachnida</taxon>
        <taxon>Acari</taxon>
        <taxon>Parasitiformes</taxon>
        <taxon>Ixodida</taxon>
        <taxon>Ixodoidea</taxon>
        <taxon>Ixodidae</taxon>
        <taxon>Haemaphysalinae</taxon>
        <taxon>Haemaphysalis</taxon>
    </lineage>
</organism>
<dbReference type="VEuPathDB" id="VectorBase:HLOH_046491"/>
<sequence length="125" mass="13841">MHKLPETLNKFPSIQNAIYADGITIWTNTGLDGEKQEALQTAATAAQKHALQCVLQCSVVKSELLCILKRTPGKTYVPPTPMTINLDWKPIPTVKTLKVLGMKVHQESDRGAALKHLLKQIEQTL</sequence>
<protein>
    <submittedName>
        <fullName evidence="1">Uncharacterized protein</fullName>
    </submittedName>
</protein>
<dbReference type="Proteomes" id="UP000821853">
    <property type="component" value="Unassembled WGS sequence"/>
</dbReference>
<keyword evidence="2" id="KW-1185">Reference proteome</keyword>
<comment type="caution">
    <text evidence="1">The sequence shown here is derived from an EMBL/GenBank/DDBJ whole genome shotgun (WGS) entry which is preliminary data.</text>
</comment>
<evidence type="ECO:0000313" key="2">
    <source>
        <dbReference type="Proteomes" id="UP000821853"/>
    </source>
</evidence>
<reference evidence="1 2" key="1">
    <citation type="journal article" date="2020" name="Cell">
        <title>Large-Scale Comparative Analyses of Tick Genomes Elucidate Their Genetic Diversity and Vector Capacities.</title>
        <authorList>
            <consortium name="Tick Genome and Microbiome Consortium (TIGMIC)"/>
            <person name="Jia N."/>
            <person name="Wang J."/>
            <person name="Shi W."/>
            <person name="Du L."/>
            <person name="Sun Y."/>
            <person name="Zhan W."/>
            <person name="Jiang J.F."/>
            <person name="Wang Q."/>
            <person name="Zhang B."/>
            <person name="Ji P."/>
            <person name="Bell-Sakyi L."/>
            <person name="Cui X.M."/>
            <person name="Yuan T.T."/>
            <person name="Jiang B.G."/>
            <person name="Yang W.F."/>
            <person name="Lam T.T."/>
            <person name="Chang Q.C."/>
            <person name="Ding S.J."/>
            <person name="Wang X.J."/>
            <person name="Zhu J.G."/>
            <person name="Ruan X.D."/>
            <person name="Zhao L."/>
            <person name="Wei J.T."/>
            <person name="Ye R.Z."/>
            <person name="Que T.C."/>
            <person name="Du C.H."/>
            <person name="Zhou Y.H."/>
            <person name="Cheng J.X."/>
            <person name="Dai P.F."/>
            <person name="Guo W.B."/>
            <person name="Han X.H."/>
            <person name="Huang E.J."/>
            <person name="Li L.F."/>
            <person name="Wei W."/>
            <person name="Gao Y.C."/>
            <person name="Liu J.Z."/>
            <person name="Shao H.Z."/>
            <person name="Wang X."/>
            <person name="Wang C.C."/>
            <person name="Yang T.C."/>
            <person name="Huo Q.B."/>
            <person name="Li W."/>
            <person name="Chen H.Y."/>
            <person name="Chen S.E."/>
            <person name="Zhou L.G."/>
            <person name="Ni X.B."/>
            <person name="Tian J.H."/>
            <person name="Sheng Y."/>
            <person name="Liu T."/>
            <person name="Pan Y.S."/>
            <person name="Xia L.Y."/>
            <person name="Li J."/>
            <person name="Zhao F."/>
            <person name="Cao W.C."/>
        </authorList>
    </citation>
    <scope>NUCLEOTIDE SEQUENCE [LARGE SCALE GENOMIC DNA]</scope>
    <source>
        <strain evidence="1">HaeL-2018</strain>
    </source>
</reference>
<accession>A0A9J6FUZ9</accession>
<dbReference type="OrthoDB" id="6491850at2759"/>
<gene>
    <name evidence="1" type="ORF">HPB48_007749</name>
</gene>
<proteinExistence type="predicted"/>
<evidence type="ECO:0000313" key="1">
    <source>
        <dbReference type="EMBL" id="KAH9365916.1"/>
    </source>
</evidence>
<name>A0A9J6FUZ9_HAELO</name>